<dbReference type="PANTHER" id="PTHR37299:SF1">
    <property type="entry name" value="STAGE 0 SPORULATION PROTEIN A HOMOLOG"/>
    <property type="match status" value="1"/>
</dbReference>
<dbReference type="SUPFAM" id="SSF52172">
    <property type="entry name" value="CheY-like"/>
    <property type="match status" value="1"/>
</dbReference>
<protein>
    <submittedName>
        <fullName evidence="4">Response regulator transcription factor</fullName>
    </submittedName>
</protein>
<keyword evidence="1" id="KW-0597">Phosphoprotein</keyword>
<dbReference type="EMBL" id="SOML01000003">
    <property type="protein sequence ID" value="TFD97471.1"/>
    <property type="molecule type" value="Genomic_DNA"/>
</dbReference>
<accession>A0A4Y8L5D9</accession>
<dbReference type="Gene3D" id="3.40.50.2300">
    <property type="match status" value="1"/>
</dbReference>
<proteinExistence type="predicted"/>
<evidence type="ECO:0000313" key="4">
    <source>
        <dbReference type="EMBL" id="TFD97471.1"/>
    </source>
</evidence>
<dbReference type="PROSITE" id="PS50930">
    <property type="entry name" value="HTH_LYTTR"/>
    <property type="match status" value="1"/>
</dbReference>
<dbReference type="OrthoDB" id="1490554at2"/>
<gene>
    <name evidence="4" type="ORF">E2605_07335</name>
</gene>
<evidence type="ECO:0000259" key="2">
    <source>
        <dbReference type="PROSITE" id="PS50110"/>
    </source>
</evidence>
<dbReference type="PANTHER" id="PTHR37299">
    <property type="entry name" value="TRANSCRIPTIONAL REGULATOR-RELATED"/>
    <property type="match status" value="1"/>
</dbReference>
<feature type="domain" description="HTH LytTR-type" evidence="3">
    <location>
        <begin position="144"/>
        <end position="236"/>
    </location>
</feature>
<dbReference type="SMART" id="SM00850">
    <property type="entry name" value="LytTR"/>
    <property type="match status" value="1"/>
</dbReference>
<dbReference type="InterPro" id="IPR046947">
    <property type="entry name" value="LytR-like"/>
</dbReference>
<name>A0A4Y8L5D9_9BACT</name>
<dbReference type="Gene3D" id="2.40.50.1020">
    <property type="entry name" value="LytTr DNA-binding domain"/>
    <property type="match status" value="1"/>
</dbReference>
<dbReference type="GO" id="GO:0003677">
    <property type="term" value="F:DNA binding"/>
    <property type="evidence" value="ECO:0007669"/>
    <property type="project" value="InterPro"/>
</dbReference>
<feature type="domain" description="Response regulatory" evidence="2">
    <location>
        <begin position="3"/>
        <end position="116"/>
    </location>
</feature>
<dbReference type="Pfam" id="PF00072">
    <property type="entry name" value="Response_reg"/>
    <property type="match status" value="1"/>
</dbReference>
<dbReference type="InterPro" id="IPR001789">
    <property type="entry name" value="Sig_transdc_resp-reg_receiver"/>
</dbReference>
<dbReference type="GO" id="GO:0000156">
    <property type="term" value="F:phosphorelay response regulator activity"/>
    <property type="evidence" value="ECO:0007669"/>
    <property type="project" value="InterPro"/>
</dbReference>
<reference evidence="4 5" key="1">
    <citation type="submission" date="2019-03" db="EMBL/GenBank/DDBJ databases">
        <title>San Antonio Military Medical Center submission to MRSN (WRAIR), pending publication.</title>
        <authorList>
            <person name="Blyth D.M."/>
            <person name="Mccarthy S.L."/>
            <person name="Schall S.E."/>
            <person name="Stam J.A."/>
            <person name="Ong A.C."/>
            <person name="Mcgann P.T."/>
        </authorList>
    </citation>
    <scope>NUCLEOTIDE SEQUENCE [LARGE SCALE GENOMIC DNA]</scope>
    <source>
        <strain evidence="4 5">MRSN571793</strain>
    </source>
</reference>
<organism evidence="4 5">
    <name type="scientific">Dysgonomonas capnocytophagoides</name>
    <dbReference type="NCBI Taxonomy" id="45254"/>
    <lineage>
        <taxon>Bacteria</taxon>
        <taxon>Pseudomonadati</taxon>
        <taxon>Bacteroidota</taxon>
        <taxon>Bacteroidia</taxon>
        <taxon>Bacteroidales</taxon>
        <taxon>Dysgonomonadaceae</taxon>
        <taxon>Dysgonomonas</taxon>
    </lineage>
</organism>
<evidence type="ECO:0000259" key="3">
    <source>
        <dbReference type="PROSITE" id="PS50930"/>
    </source>
</evidence>
<dbReference type="Pfam" id="PF04397">
    <property type="entry name" value="LytTR"/>
    <property type="match status" value="1"/>
</dbReference>
<evidence type="ECO:0000313" key="5">
    <source>
        <dbReference type="Proteomes" id="UP000297861"/>
    </source>
</evidence>
<dbReference type="Proteomes" id="UP000297861">
    <property type="component" value="Unassembled WGS sequence"/>
</dbReference>
<keyword evidence="5" id="KW-1185">Reference proteome</keyword>
<dbReference type="RefSeq" id="WP_026626209.1">
    <property type="nucleotide sequence ID" value="NZ_AP028867.1"/>
</dbReference>
<dbReference type="AlphaFoldDB" id="A0A4Y8L5D9"/>
<dbReference type="STRING" id="1121485.GCA_000426485_02294"/>
<dbReference type="SMART" id="SM00448">
    <property type="entry name" value="REC"/>
    <property type="match status" value="1"/>
</dbReference>
<sequence>MINCVLIDDEPHALEVLKTYIEKVPYLNFAGAYTDAIKALTEVPAQAPDVIFCDIEMPDINGLQFVESLRISRKPLFVMVSAHDQYAIEGFNLDVIDYLLKPVSFSRFLKTAQKLQDQVRIQNASHENPVEQHFQTEEASESYIFVKSNNKLLKINYDKILYIESLSDYIKIYTEDSQRPILSLSSLKSLEEKLPSNRFKRIHRSYIVSLSKIKAIEHKKVLIGERASLPISNSYYDNFFNTLISNNILK</sequence>
<feature type="modified residue" description="4-aspartylphosphate" evidence="1">
    <location>
        <position position="54"/>
    </location>
</feature>
<dbReference type="PROSITE" id="PS50110">
    <property type="entry name" value="RESPONSE_REGULATORY"/>
    <property type="match status" value="1"/>
</dbReference>
<dbReference type="InterPro" id="IPR011006">
    <property type="entry name" value="CheY-like_superfamily"/>
</dbReference>
<comment type="caution">
    <text evidence="4">The sequence shown here is derived from an EMBL/GenBank/DDBJ whole genome shotgun (WGS) entry which is preliminary data.</text>
</comment>
<dbReference type="InterPro" id="IPR007492">
    <property type="entry name" value="LytTR_DNA-bd_dom"/>
</dbReference>
<evidence type="ECO:0000256" key="1">
    <source>
        <dbReference type="PROSITE-ProRule" id="PRU00169"/>
    </source>
</evidence>